<evidence type="ECO:0000313" key="6">
    <source>
        <dbReference type="EMBL" id="CAF3873325.1"/>
    </source>
</evidence>
<feature type="domain" description="Fork-head" evidence="3">
    <location>
        <begin position="12"/>
        <end position="106"/>
    </location>
</feature>
<protein>
    <recommendedName>
        <fullName evidence="3">Fork-head domain-containing protein</fullName>
    </recommendedName>
</protein>
<dbReference type="AlphaFoldDB" id="A0A815I238"/>
<comment type="subcellular location">
    <subcellularLocation>
        <location evidence="2">Nucleus</location>
    </subcellularLocation>
</comment>
<dbReference type="PROSITE" id="PS50039">
    <property type="entry name" value="FORK_HEAD_3"/>
    <property type="match status" value="1"/>
</dbReference>
<dbReference type="GO" id="GO:0030154">
    <property type="term" value="P:cell differentiation"/>
    <property type="evidence" value="ECO:0007669"/>
    <property type="project" value="TreeGrafter"/>
</dbReference>
<dbReference type="InterPro" id="IPR036390">
    <property type="entry name" value="WH_DNA-bd_sf"/>
</dbReference>
<dbReference type="EMBL" id="CAJOBH010001784">
    <property type="protein sequence ID" value="CAF3873325.1"/>
    <property type="molecule type" value="Genomic_DNA"/>
</dbReference>
<reference evidence="5" key="1">
    <citation type="submission" date="2021-02" db="EMBL/GenBank/DDBJ databases">
        <authorList>
            <person name="Nowell W R."/>
        </authorList>
    </citation>
    <scope>NUCLEOTIDE SEQUENCE</scope>
</reference>
<organism evidence="5 7">
    <name type="scientific">Rotaria magnacalcarata</name>
    <dbReference type="NCBI Taxonomy" id="392030"/>
    <lineage>
        <taxon>Eukaryota</taxon>
        <taxon>Metazoa</taxon>
        <taxon>Spiralia</taxon>
        <taxon>Gnathifera</taxon>
        <taxon>Rotifera</taxon>
        <taxon>Eurotatoria</taxon>
        <taxon>Bdelloidea</taxon>
        <taxon>Philodinida</taxon>
        <taxon>Philodinidae</taxon>
        <taxon>Rotaria</taxon>
    </lineage>
</organism>
<dbReference type="InterPro" id="IPR036388">
    <property type="entry name" value="WH-like_DNA-bd_sf"/>
</dbReference>
<evidence type="ECO:0000256" key="1">
    <source>
        <dbReference type="ARBA" id="ARBA00023125"/>
    </source>
</evidence>
<dbReference type="FunFam" id="1.10.10.10:FF:000135">
    <property type="entry name" value="forkhead box protein G1"/>
    <property type="match status" value="1"/>
</dbReference>
<keyword evidence="1 2" id="KW-0238">DNA-binding</keyword>
<dbReference type="InterPro" id="IPR050211">
    <property type="entry name" value="FOX_domain-containing"/>
</dbReference>
<evidence type="ECO:0000313" key="4">
    <source>
        <dbReference type="EMBL" id="CAF1204960.1"/>
    </source>
</evidence>
<dbReference type="PANTHER" id="PTHR11829:SF388">
    <property type="entry name" value="FORK HEAD DOMAIN-CONTAINING PROTEIN L1-RELATED"/>
    <property type="match status" value="1"/>
</dbReference>
<dbReference type="GO" id="GO:0005634">
    <property type="term" value="C:nucleus"/>
    <property type="evidence" value="ECO:0007669"/>
    <property type="project" value="UniProtKB-SubCell"/>
</dbReference>
<dbReference type="SMART" id="SM00339">
    <property type="entry name" value="FH"/>
    <property type="match status" value="1"/>
</dbReference>
<dbReference type="Proteomes" id="UP000663834">
    <property type="component" value="Unassembled WGS sequence"/>
</dbReference>
<dbReference type="Proteomes" id="UP000663855">
    <property type="component" value="Unassembled WGS sequence"/>
</dbReference>
<dbReference type="PANTHER" id="PTHR11829">
    <property type="entry name" value="FORKHEAD BOX PROTEIN"/>
    <property type="match status" value="1"/>
</dbReference>
<dbReference type="Gene3D" id="1.10.10.10">
    <property type="entry name" value="Winged helix-like DNA-binding domain superfamily/Winged helix DNA-binding domain"/>
    <property type="match status" value="1"/>
</dbReference>
<evidence type="ECO:0000256" key="2">
    <source>
        <dbReference type="PROSITE-ProRule" id="PRU00089"/>
    </source>
</evidence>
<evidence type="ECO:0000259" key="3">
    <source>
        <dbReference type="PROSITE" id="PS50039"/>
    </source>
</evidence>
<dbReference type="EMBL" id="CAJNOW010002742">
    <property type="protein sequence ID" value="CAF1362609.1"/>
    <property type="molecule type" value="Genomic_DNA"/>
</dbReference>
<name>A0A815I238_9BILA</name>
<sequence length="118" mass="14346">MAAVNSTEEMTKPPRSYIALITEAIQNRPDLKCSLNGIYQYIMDHYPYYRENKQEWQRSIRHNLSLKEFFVKVPRDDKQPDKGFYWMLHPDSHYMFENGSFLRRLCRHFQQDSSNNRH</sequence>
<dbReference type="GO" id="GO:0000981">
    <property type="term" value="F:DNA-binding transcription factor activity, RNA polymerase II-specific"/>
    <property type="evidence" value="ECO:0007669"/>
    <property type="project" value="TreeGrafter"/>
</dbReference>
<evidence type="ECO:0000313" key="7">
    <source>
        <dbReference type="Proteomes" id="UP000663834"/>
    </source>
</evidence>
<comment type="caution">
    <text evidence="5">The sequence shown here is derived from an EMBL/GenBank/DDBJ whole genome shotgun (WGS) entry which is preliminary data.</text>
</comment>
<gene>
    <name evidence="6" type="ORF">BYL167_LOCUS7041</name>
    <name evidence="4" type="ORF">CJN711_LOCUS12216</name>
    <name evidence="5" type="ORF">KQP761_LOCUS7807</name>
</gene>
<dbReference type="OrthoDB" id="5402974at2759"/>
<dbReference type="PRINTS" id="PR00053">
    <property type="entry name" value="FORKHEAD"/>
</dbReference>
<dbReference type="GO" id="GO:0009653">
    <property type="term" value="P:anatomical structure morphogenesis"/>
    <property type="evidence" value="ECO:0007669"/>
    <property type="project" value="TreeGrafter"/>
</dbReference>
<keyword evidence="2" id="KW-0539">Nucleus</keyword>
<dbReference type="Pfam" id="PF00250">
    <property type="entry name" value="Forkhead"/>
    <property type="match status" value="1"/>
</dbReference>
<dbReference type="EMBL" id="CAJNOV010005326">
    <property type="protein sequence ID" value="CAF1204960.1"/>
    <property type="molecule type" value="Genomic_DNA"/>
</dbReference>
<feature type="DNA-binding region" description="Fork-head" evidence="2">
    <location>
        <begin position="12"/>
        <end position="106"/>
    </location>
</feature>
<evidence type="ECO:0000313" key="5">
    <source>
        <dbReference type="EMBL" id="CAF1362609.1"/>
    </source>
</evidence>
<accession>A0A815I238</accession>
<dbReference type="Proteomes" id="UP000681967">
    <property type="component" value="Unassembled WGS sequence"/>
</dbReference>
<dbReference type="SUPFAM" id="SSF46785">
    <property type="entry name" value="Winged helix' DNA-binding domain"/>
    <property type="match status" value="1"/>
</dbReference>
<dbReference type="InterPro" id="IPR001766">
    <property type="entry name" value="Fork_head_dom"/>
</dbReference>
<dbReference type="GO" id="GO:0000978">
    <property type="term" value="F:RNA polymerase II cis-regulatory region sequence-specific DNA binding"/>
    <property type="evidence" value="ECO:0007669"/>
    <property type="project" value="TreeGrafter"/>
</dbReference>
<proteinExistence type="predicted"/>